<evidence type="ECO:0000259" key="9">
    <source>
        <dbReference type="Pfam" id="PF00361"/>
    </source>
</evidence>
<keyword evidence="4 8" id="KW-1133">Transmembrane helix</keyword>
<accession>A0ABR7NCY0</accession>
<evidence type="ECO:0000256" key="7">
    <source>
        <dbReference type="RuleBase" id="RU000320"/>
    </source>
</evidence>
<dbReference type="InterPro" id="IPR001750">
    <property type="entry name" value="ND/Mrp_TM"/>
</dbReference>
<dbReference type="Pfam" id="PF00361">
    <property type="entry name" value="Proton_antipo_M"/>
    <property type="match status" value="1"/>
</dbReference>
<evidence type="ECO:0000256" key="2">
    <source>
        <dbReference type="ARBA" id="ARBA00022475"/>
    </source>
</evidence>
<keyword evidence="3 7" id="KW-0812">Transmembrane</keyword>
<feature type="transmembrane region" description="Helical" evidence="8">
    <location>
        <begin position="200"/>
        <end position="220"/>
    </location>
</feature>
<dbReference type="RefSeq" id="WP_249309763.1">
    <property type="nucleotide sequence ID" value="NZ_JACRSZ010000018.1"/>
</dbReference>
<dbReference type="PANTHER" id="PTHR42682">
    <property type="entry name" value="HYDROGENASE-4 COMPONENT F"/>
    <property type="match status" value="1"/>
</dbReference>
<feature type="transmembrane region" description="Helical" evidence="8">
    <location>
        <begin position="411"/>
        <end position="432"/>
    </location>
</feature>
<feature type="transmembrane region" description="Helical" evidence="8">
    <location>
        <begin position="335"/>
        <end position="354"/>
    </location>
</feature>
<evidence type="ECO:0000256" key="6">
    <source>
        <dbReference type="ARBA" id="ARBA00023136"/>
    </source>
</evidence>
<feature type="domain" description="NADH:quinone oxidoreductase/Mrp antiporter transmembrane" evidence="9">
    <location>
        <begin position="126"/>
        <end position="416"/>
    </location>
</feature>
<gene>
    <name evidence="10" type="ORF">H8716_14515</name>
</gene>
<dbReference type="InterPro" id="IPR052175">
    <property type="entry name" value="ComplexI-like_HydComp"/>
</dbReference>
<keyword evidence="2" id="KW-1003">Cell membrane</keyword>
<evidence type="ECO:0000313" key="10">
    <source>
        <dbReference type="EMBL" id="MBC8574271.1"/>
    </source>
</evidence>
<protein>
    <submittedName>
        <fullName evidence="10">Proton-conducting membrane transporter</fullName>
    </submittedName>
</protein>
<feature type="transmembrane region" description="Helical" evidence="8">
    <location>
        <begin position="459"/>
        <end position="481"/>
    </location>
</feature>
<name>A0ABR7NCY0_9FIRM</name>
<evidence type="ECO:0000313" key="11">
    <source>
        <dbReference type="Proteomes" id="UP000657421"/>
    </source>
</evidence>
<keyword evidence="5" id="KW-0560">Oxidoreductase</keyword>
<feature type="transmembrane region" description="Helical" evidence="8">
    <location>
        <begin position="241"/>
        <end position="263"/>
    </location>
</feature>
<evidence type="ECO:0000256" key="4">
    <source>
        <dbReference type="ARBA" id="ARBA00022989"/>
    </source>
</evidence>
<evidence type="ECO:0000256" key="1">
    <source>
        <dbReference type="ARBA" id="ARBA00004651"/>
    </source>
</evidence>
<evidence type="ECO:0000256" key="3">
    <source>
        <dbReference type="ARBA" id="ARBA00022692"/>
    </source>
</evidence>
<feature type="transmembrane region" description="Helical" evidence="8">
    <location>
        <begin position="76"/>
        <end position="97"/>
    </location>
</feature>
<comment type="subcellular location">
    <subcellularLocation>
        <location evidence="1">Cell membrane</location>
        <topology evidence="1">Multi-pass membrane protein</topology>
    </subcellularLocation>
    <subcellularLocation>
        <location evidence="7">Membrane</location>
        <topology evidence="7">Multi-pass membrane protein</topology>
    </subcellularLocation>
</comment>
<dbReference type="PRINTS" id="PR01437">
    <property type="entry name" value="NUOXDRDTASE4"/>
</dbReference>
<evidence type="ECO:0000256" key="5">
    <source>
        <dbReference type="ARBA" id="ARBA00023002"/>
    </source>
</evidence>
<comment type="caution">
    <text evidence="10">The sequence shown here is derived from an EMBL/GenBank/DDBJ whole genome shotgun (WGS) entry which is preliminary data.</text>
</comment>
<feature type="transmembrane region" description="Helical" evidence="8">
    <location>
        <begin position="109"/>
        <end position="128"/>
    </location>
</feature>
<keyword evidence="11" id="KW-1185">Reference proteome</keyword>
<feature type="transmembrane region" description="Helical" evidence="8">
    <location>
        <begin position="6"/>
        <end position="23"/>
    </location>
</feature>
<feature type="transmembrane region" description="Helical" evidence="8">
    <location>
        <begin position="275"/>
        <end position="296"/>
    </location>
</feature>
<dbReference type="EMBL" id="JACRSZ010000018">
    <property type="protein sequence ID" value="MBC8574271.1"/>
    <property type="molecule type" value="Genomic_DNA"/>
</dbReference>
<organism evidence="10 11">
    <name type="scientific">Jingyaoa shaoxingensis</name>
    <dbReference type="NCBI Taxonomy" id="2763671"/>
    <lineage>
        <taxon>Bacteria</taxon>
        <taxon>Bacillati</taxon>
        <taxon>Bacillota</taxon>
        <taxon>Clostridia</taxon>
        <taxon>Lachnospirales</taxon>
        <taxon>Lachnospiraceae</taxon>
        <taxon>Jingyaoa</taxon>
    </lineage>
</organism>
<dbReference type="Proteomes" id="UP000657421">
    <property type="component" value="Unassembled WGS sequence"/>
</dbReference>
<feature type="transmembrane region" description="Helical" evidence="8">
    <location>
        <begin position="162"/>
        <end position="180"/>
    </location>
</feature>
<proteinExistence type="predicted"/>
<dbReference type="PANTHER" id="PTHR42682:SF4">
    <property type="entry name" value="NADH-UBIQUINONE_PLASTOQUINONE"/>
    <property type="match status" value="1"/>
</dbReference>
<feature type="transmembrane region" description="Helical" evidence="8">
    <location>
        <begin position="35"/>
        <end position="53"/>
    </location>
</feature>
<dbReference type="InterPro" id="IPR003918">
    <property type="entry name" value="NADH_UbQ_OxRdtase"/>
</dbReference>
<feature type="transmembrane region" description="Helical" evidence="8">
    <location>
        <begin position="375"/>
        <end position="399"/>
    </location>
</feature>
<keyword evidence="6 8" id="KW-0472">Membrane</keyword>
<evidence type="ECO:0000256" key="8">
    <source>
        <dbReference type="SAM" id="Phobius"/>
    </source>
</evidence>
<sequence length="492" mass="53483">MSDIILLLLNMCFPVLAGLEMLLNRKEGSQKELARKALTAMIIAGCFLILNVSGKEKSVLLFSIGSELPVYFHMDALGRLLAAVVTVVWTASICFAGEYMKKEEDQKRFFGFFLVVYGVLMALCYAGNLVTFYLFYEMMTLTTVPLVLHTRTREAITAGIKYLLYSLCGAYLVLFGTYVLNHYTTSLNFTPGGTLNLAAVTGHETLILTAAFLMILGFGVKAGMFPLHGWLATAHPAAPAPASAVLSGVIVKMGVLGVIRVVYEIVGADFIRGTWVQKTWLTLALITVFMGSMLAYRENLLKKRLAYSTVSQISYILFGLALLQPEAMTGAMLHVVFHACIKSCLFLCVGAVIFRTGKTKADQIRGIGKEMPVTMICYTIASLALIGIPPASGFISKWYLAEGALDSGISVFFWLGPVVLLISALLTAGYLLPVTMKGFLPGDTYDYAHLEKKEPVKAMVIPVAVLACLSLLLGIFCGPLVQYAGQIAEVML</sequence>
<reference evidence="10 11" key="1">
    <citation type="submission" date="2020-08" db="EMBL/GenBank/DDBJ databases">
        <title>Genome public.</title>
        <authorList>
            <person name="Liu C."/>
            <person name="Sun Q."/>
        </authorList>
    </citation>
    <scope>NUCLEOTIDE SEQUENCE [LARGE SCALE GENOMIC DNA]</scope>
    <source>
        <strain evidence="10 11">NSJ-46</strain>
    </source>
</reference>